<evidence type="ECO:0000313" key="4">
    <source>
        <dbReference type="Proteomes" id="UP001212217"/>
    </source>
</evidence>
<keyword evidence="2" id="KW-0472">Membrane</keyword>
<keyword evidence="2" id="KW-0812">Transmembrane</keyword>
<evidence type="ECO:0000256" key="2">
    <source>
        <dbReference type="SAM" id="Phobius"/>
    </source>
</evidence>
<dbReference type="Proteomes" id="UP001212217">
    <property type="component" value="Unassembled WGS sequence"/>
</dbReference>
<dbReference type="RefSeq" id="WP_271987213.1">
    <property type="nucleotide sequence ID" value="NZ_JAQMFS010000055.1"/>
</dbReference>
<organism evidence="3 4">
    <name type="scientific">Gemella haemolysans</name>
    <dbReference type="NCBI Taxonomy" id="1379"/>
    <lineage>
        <taxon>Bacteria</taxon>
        <taxon>Bacillati</taxon>
        <taxon>Bacillota</taxon>
        <taxon>Bacilli</taxon>
        <taxon>Bacillales</taxon>
        <taxon>Gemellaceae</taxon>
        <taxon>Gemella</taxon>
    </lineage>
</organism>
<feature type="region of interest" description="Disordered" evidence="1">
    <location>
        <begin position="215"/>
        <end position="261"/>
    </location>
</feature>
<evidence type="ECO:0008006" key="5">
    <source>
        <dbReference type="Google" id="ProtNLM"/>
    </source>
</evidence>
<protein>
    <recommendedName>
        <fullName evidence="5">SH3 domain-containing protein</fullName>
    </recommendedName>
</protein>
<comment type="caution">
    <text evidence="3">The sequence shown here is derived from an EMBL/GenBank/DDBJ whole genome shotgun (WGS) entry which is preliminary data.</text>
</comment>
<dbReference type="EMBL" id="JAQMFS010000055">
    <property type="protein sequence ID" value="MDB6185895.1"/>
    <property type="molecule type" value="Genomic_DNA"/>
</dbReference>
<proteinExistence type="predicted"/>
<feature type="compositionally biased region" description="Low complexity" evidence="1">
    <location>
        <begin position="9"/>
        <end position="36"/>
    </location>
</feature>
<gene>
    <name evidence="3" type="ORF">PNO30_03755</name>
</gene>
<reference evidence="3" key="1">
    <citation type="submission" date="2023-08" db="EMBL/GenBank/DDBJ databases">
        <title>Dental plaque isolates bound by oral lectin ZG16B.</title>
        <authorList>
            <person name="Ghosh S."/>
        </authorList>
    </citation>
    <scope>NUCLEOTIDE SEQUENCE</scope>
    <source>
        <strain evidence="3">DP3_5B</strain>
    </source>
</reference>
<feature type="transmembrane region" description="Helical" evidence="2">
    <location>
        <begin position="82"/>
        <end position="104"/>
    </location>
</feature>
<keyword evidence="2" id="KW-1133">Transmembrane helix</keyword>
<dbReference type="AlphaFoldDB" id="A0AAW6B5R6"/>
<sequence>MNRNSQGPNNQNFNNQNFDPNYNYDPNLNNTQYNNQGYDQQYQNTQYQNTQYQQPQDYNNQQQNYNVPPMYMEEPKEKKKSIIPVVLTAIITFVVLVVGLYFGYNKFLKKENVIDLATYEVNFVTYGAEGEGKPEVDIKKVPEVANSNAEISNLLSNPDISFDKQSNLKNGDKVEVTISLNKNTVNKLKLKTTGEFKRTFTVNGLNEKAKEKETIIVKESSSKPSASSSSSSSGSRRSDERTVYVKPSAGVNLRSSSNDSSSIITPIPVGRSVYQHYIEVNSEGEAWAYVSYGGSNGWIRADLIG</sequence>
<accession>A0AAW6B5R6</accession>
<name>A0AAW6B5R6_9BACL</name>
<evidence type="ECO:0000313" key="3">
    <source>
        <dbReference type="EMBL" id="MDB6185895.1"/>
    </source>
</evidence>
<evidence type="ECO:0000256" key="1">
    <source>
        <dbReference type="SAM" id="MobiDB-lite"/>
    </source>
</evidence>
<dbReference type="Gene3D" id="2.30.30.40">
    <property type="entry name" value="SH3 Domains"/>
    <property type="match status" value="1"/>
</dbReference>
<feature type="compositionally biased region" description="Low complexity" evidence="1">
    <location>
        <begin position="222"/>
        <end position="235"/>
    </location>
</feature>
<dbReference type="SUPFAM" id="SSF81995">
    <property type="entry name" value="beta-sandwich domain of Sec23/24"/>
    <property type="match status" value="1"/>
</dbReference>
<feature type="region of interest" description="Disordered" evidence="1">
    <location>
        <begin position="1"/>
        <end position="36"/>
    </location>
</feature>